<organism evidence="1 2">
    <name type="scientific">Candidatus Doriopsillibacter californiensis</name>
    <dbReference type="NCBI Taxonomy" id="2970740"/>
    <lineage>
        <taxon>Bacteria</taxon>
        <taxon>Pseudomonadati</taxon>
        <taxon>Pseudomonadota</taxon>
        <taxon>Gammaproteobacteria</taxon>
        <taxon>Candidatus Tethybacterales</taxon>
        <taxon>Candidatus Persebacteraceae</taxon>
        <taxon>Candidatus Doriopsillibacter</taxon>
    </lineage>
</organism>
<dbReference type="Pfam" id="PF07040">
    <property type="entry name" value="DUF1326"/>
    <property type="match status" value="1"/>
</dbReference>
<dbReference type="Proteomes" id="UP001168167">
    <property type="component" value="Unassembled WGS sequence"/>
</dbReference>
<keyword evidence="2" id="KW-1185">Reference proteome</keyword>
<sequence length="206" mass="22465">MKWHIRGDVILSCNCDVFCPCVVSLGKARPSHGYCHSWWGVRIKHGSYGEETLDDLCVGILLDVPGRMGEGGWTVALYIDDKANNTAFSGLQKIFTGQAGGSLGILSLLIANILGVERAKINFTDTDGGWHMLTTSANRKISDCAVNRLPGQREGEDVVIHNSQYWVAPDVTVAVGSKSRVRAFGRVWDFSGQSAEYATVSWLSDD</sequence>
<accession>A0ABT7QLT5</accession>
<dbReference type="InterPro" id="IPR009758">
    <property type="entry name" value="DUF1326"/>
</dbReference>
<comment type="caution">
    <text evidence="1">The sequence shown here is derived from an EMBL/GenBank/DDBJ whole genome shotgun (WGS) entry which is preliminary data.</text>
</comment>
<evidence type="ECO:0000313" key="1">
    <source>
        <dbReference type="EMBL" id="MDM5147659.1"/>
    </source>
</evidence>
<gene>
    <name evidence="1" type="ORF">NQX30_04650</name>
</gene>
<protein>
    <submittedName>
        <fullName evidence="1">DUF1326 domain-containing protein</fullName>
    </submittedName>
</protein>
<name>A0ABT7QLT5_9GAMM</name>
<evidence type="ECO:0000313" key="2">
    <source>
        <dbReference type="Proteomes" id="UP001168167"/>
    </source>
</evidence>
<reference evidence="1" key="2">
    <citation type="journal article" date="2023" name="Microbiome">
        <title>Synthase-selected sorting approach identifies a beta-lactone synthase in a nudibranch symbiotic bacterium.</title>
        <authorList>
            <person name="Dzunkova M."/>
            <person name="La Clair J.J."/>
            <person name="Tyml T."/>
            <person name="Doud D."/>
            <person name="Schulz F."/>
            <person name="Piquer-Esteban S."/>
            <person name="Porcel Sanchis D."/>
            <person name="Osborn A."/>
            <person name="Robinson D."/>
            <person name="Louie K.B."/>
            <person name="Bowen B.P."/>
            <person name="Bowers R.M."/>
            <person name="Lee J."/>
            <person name="Arnau V."/>
            <person name="Diaz-Villanueva W."/>
            <person name="Stepanauskas R."/>
            <person name="Gosliner T."/>
            <person name="Date S.V."/>
            <person name="Northen T.R."/>
            <person name="Cheng J.F."/>
            <person name="Burkart M.D."/>
            <person name="Woyke T."/>
        </authorList>
    </citation>
    <scope>NUCLEOTIDE SEQUENCE</scope>
    <source>
        <strain evidence="1">Df01</strain>
    </source>
</reference>
<dbReference type="EMBL" id="JANQAO010000003">
    <property type="protein sequence ID" value="MDM5147659.1"/>
    <property type="molecule type" value="Genomic_DNA"/>
</dbReference>
<proteinExistence type="predicted"/>
<reference evidence="1" key="1">
    <citation type="submission" date="2022-08" db="EMBL/GenBank/DDBJ databases">
        <authorList>
            <person name="Dzunkova M."/>
            <person name="La Clair J."/>
            <person name="Tyml T."/>
            <person name="Doud D."/>
            <person name="Schulz F."/>
            <person name="Piquer S."/>
            <person name="Porcel Sanchis D."/>
            <person name="Osborn A."/>
            <person name="Robinson D."/>
            <person name="Louie K.B."/>
            <person name="Bowen B.P."/>
            <person name="Bowers R."/>
            <person name="Lee J."/>
            <person name="Arnau Llombart V."/>
            <person name="Diaz Villanueva W."/>
            <person name="Gosliner T."/>
            <person name="Northen T."/>
            <person name="Cheng J.-F."/>
            <person name="Burkart M.D."/>
            <person name="Woyke T."/>
        </authorList>
    </citation>
    <scope>NUCLEOTIDE SEQUENCE</scope>
    <source>
        <strain evidence="1">Df01</strain>
    </source>
</reference>